<evidence type="ECO:0000256" key="1">
    <source>
        <dbReference type="SAM" id="Coils"/>
    </source>
</evidence>
<evidence type="ECO:0000313" key="4">
    <source>
        <dbReference type="Proteomes" id="UP000238823"/>
    </source>
</evidence>
<dbReference type="SUPFAM" id="SSF57997">
    <property type="entry name" value="Tropomyosin"/>
    <property type="match status" value="1"/>
</dbReference>
<dbReference type="EMBL" id="PVNL01000060">
    <property type="protein sequence ID" value="PRQ07018.1"/>
    <property type="molecule type" value="Genomic_DNA"/>
</dbReference>
<organism evidence="3 4">
    <name type="scientific">Enhygromyxa salina</name>
    <dbReference type="NCBI Taxonomy" id="215803"/>
    <lineage>
        <taxon>Bacteria</taxon>
        <taxon>Pseudomonadati</taxon>
        <taxon>Myxococcota</taxon>
        <taxon>Polyangia</taxon>
        <taxon>Nannocystales</taxon>
        <taxon>Nannocystaceae</taxon>
        <taxon>Enhygromyxa</taxon>
    </lineage>
</organism>
<dbReference type="AlphaFoldDB" id="A0A2S9YPL1"/>
<comment type="caution">
    <text evidence="3">The sequence shown here is derived from an EMBL/GenBank/DDBJ whole genome shotgun (WGS) entry which is preliminary data.</text>
</comment>
<feature type="compositionally biased region" description="Polar residues" evidence="2">
    <location>
        <begin position="387"/>
        <end position="402"/>
    </location>
</feature>
<feature type="coiled-coil region" evidence="1">
    <location>
        <begin position="281"/>
        <end position="315"/>
    </location>
</feature>
<gene>
    <name evidence="3" type="primary">smc_2</name>
    <name evidence="3" type="ORF">ENSA7_32420</name>
</gene>
<feature type="compositionally biased region" description="Basic and acidic residues" evidence="2">
    <location>
        <begin position="403"/>
        <end position="419"/>
    </location>
</feature>
<protein>
    <submittedName>
        <fullName evidence="3">Chromosome partition protein Smc</fullName>
    </submittedName>
</protein>
<proteinExistence type="predicted"/>
<evidence type="ECO:0000256" key="2">
    <source>
        <dbReference type="SAM" id="MobiDB-lite"/>
    </source>
</evidence>
<accession>A0A2S9YPL1</accession>
<evidence type="ECO:0000313" key="3">
    <source>
        <dbReference type="EMBL" id="PRQ07018.1"/>
    </source>
</evidence>
<feature type="region of interest" description="Disordered" evidence="2">
    <location>
        <begin position="386"/>
        <end position="419"/>
    </location>
</feature>
<dbReference type="Proteomes" id="UP000238823">
    <property type="component" value="Unassembled WGS sequence"/>
</dbReference>
<reference evidence="3 4" key="1">
    <citation type="submission" date="2018-03" db="EMBL/GenBank/DDBJ databases">
        <title>Draft Genome Sequences of the Obligatory Marine Myxobacteria Enhygromyxa salina SWB007.</title>
        <authorList>
            <person name="Poehlein A."/>
            <person name="Moghaddam J.A."/>
            <person name="Harms H."/>
            <person name="Alanjari M."/>
            <person name="Koenig G.M."/>
            <person name="Daniel R."/>
            <person name="Schaeberle T.F."/>
        </authorList>
    </citation>
    <scope>NUCLEOTIDE SEQUENCE [LARGE SCALE GENOMIC DNA]</scope>
    <source>
        <strain evidence="3 4">SWB007</strain>
    </source>
</reference>
<sequence length="550" mass="58792">MQDKQTIGFAVVLGLGLAFGVPGFALAAAPVRPVEQLSDDDGLKVFEAAGCEPANVLCLDGDGVGLPRNSNADRDRLPANLDQGESVTVKVVGCAARYANVEFNLSLVGGPKREQLFRADAAAGSEIKAEGLDGPPPPCSTPTEFTVLSSIVLEVPASASVELRFKRKAVDTPPLPAAEHVHVAHVLRPLYFLDVSVAAPFVIGGKRKVSSRVVPDLDKSVLTLEEDLRVSPAVMLHVFPGGRRLGAISSFSSDRVCVRMEAADVKLADARTKRDAEKVSRDQALLVLDQVNSELNKAREKLKDADDELAGAAIERDQDQAALNEALVEFETAKAGLKAAQTKLDGTKQSKARKSAEAELEVARAKVEKAENDKDAAEVSLREASDALTNATADQKTAQRQVSDWEGRLAPAQRDRDAAQNPLDHAEADLTAAEAKRCQHLRRARYAANSLGLQLGVGLDLSKFGDEFYSGLFFEPVTGLNLGVGMAIIKGDQLNPGYAVGQVVDPTQLGPYASERYMIRPYVGISVSFDIIRNIRAASKAPEVTKLENG</sequence>
<keyword evidence="1" id="KW-0175">Coiled coil</keyword>
<name>A0A2S9YPL1_9BACT</name>